<evidence type="ECO:0000313" key="7">
    <source>
        <dbReference type="Proteomes" id="UP000186216"/>
    </source>
</evidence>
<dbReference type="PROSITE" id="PS50956">
    <property type="entry name" value="HTH_ASNC_2"/>
    <property type="match status" value="1"/>
</dbReference>
<dbReference type="GO" id="GO:0043200">
    <property type="term" value="P:response to amino acid"/>
    <property type="evidence" value="ECO:0007669"/>
    <property type="project" value="TreeGrafter"/>
</dbReference>
<dbReference type="SUPFAM" id="SSF46785">
    <property type="entry name" value="Winged helix' DNA-binding domain"/>
    <property type="match status" value="1"/>
</dbReference>
<dbReference type="Pfam" id="PF01037">
    <property type="entry name" value="AsnC_trans_reg"/>
    <property type="match status" value="1"/>
</dbReference>
<dbReference type="Pfam" id="PF13412">
    <property type="entry name" value="HTH_24"/>
    <property type="match status" value="1"/>
</dbReference>
<dbReference type="InterPro" id="IPR019885">
    <property type="entry name" value="Tscrpt_reg_HTH_AsnC-type_CS"/>
</dbReference>
<dbReference type="EMBL" id="CP067141">
    <property type="protein sequence ID" value="WCR05505.1"/>
    <property type="molecule type" value="Genomic_DNA"/>
</dbReference>
<evidence type="ECO:0000259" key="4">
    <source>
        <dbReference type="PROSITE" id="PS50956"/>
    </source>
</evidence>
<accession>A0AA45W859</accession>
<evidence type="ECO:0000313" key="8">
    <source>
        <dbReference type="Proteomes" id="UP001215549"/>
    </source>
</evidence>
<keyword evidence="6" id="KW-0614">Plasmid</keyword>
<keyword evidence="1" id="KW-0805">Transcription regulation</keyword>
<dbReference type="Gene3D" id="3.30.70.920">
    <property type="match status" value="1"/>
</dbReference>
<dbReference type="Proteomes" id="UP001215549">
    <property type="component" value="Plasmid p242883"/>
</dbReference>
<evidence type="ECO:0000313" key="6">
    <source>
        <dbReference type="EMBL" id="WCR05505.1"/>
    </source>
</evidence>
<reference evidence="6 8" key="2">
    <citation type="submission" date="2021-01" db="EMBL/GenBank/DDBJ databases">
        <title>Biogeographic distribution of Paracoccus.</title>
        <authorList>
            <person name="Hollensteiner J."/>
            <person name="Leineberger J."/>
            <person name="Brinkhoff T."/>
            <person name="Daniel R."/>
        </authorList>
    </citation>
    <scope>NUCLEOTIDE SEQUENCE [LARGE SCALE GENOMIC DNA]</scope>
    <source>
        <strain evidence="6 8">DSM 18447</strain>
        <plasmid evidence="6 8">p242883</plasmid>
    </source>
</reference>
<dbReference type="SUPFAM" id="SSF54909">
    <property type="entry name" value="Dimeric alpha+beta barrel"/>
    <property type="match status" value="1"/>
</dbReference>
<protein>
    <submittedName>
        <fullName evidence="6">Lrp/AsnC family transcriptional regulator</fullName>
    </submittedName>
    <submittedName>
        <fullName evidence="5">Transcriptional regulator, AsnC family</fullName>
    </submittedName>
</protein>
<dbReference type="PANTHER" id="PTHR30154:SF34">
    <property type="entry name" value="TRANSCRIPTIONAL REGULATOR AZLB"/>
    <property type="match status" value="1"/>
</dbReference>
<gene>
    <name evidence="6" type="ORF">JHX88_21845</name>
    <name evidence="5" type="ORF">SAMN05421772_1254</name>
</gene>
<feature type="domain" description="HTH asnC-type" evidence="4">
    <location>
        <begin position="11"/>
        <end position="72"/>
    </location>
</feature>
<dbReference type="GO" id="GO:0043565">
    <property type="term" value="F:sequence-specific DNA binding"/>
    <property type="evidence" value="ECO:0007669"/>
    <property type="project" value="InterPro"/>
</dbReference>
<dbReference type="CDD" id="cd00090">
    <property type="entry name" value="HTH_ARSR"/>
    <property type="match status" value="1"/>
</dbReference>
<dbReference type="InterPro" id="IPR000485">
    <property type="entry name" value="AsnC-type_HTH_dom"/>
</dbReference>
<dbReference type="PROSITE" id="PS00519">
    <property type="entry name" value="HTH_ASNC_1"/>
    <property type="match status" value="1"/>
</dbReference>
<dbReference type="InterPro" id="IPR036388">
    <property type="entry name" value="WH-like_DNA-bd_sf"/>
</dbReference>
<dbReference type="GO" id="GO:0005829">
    <property type="term" value="C:cytosol"/>
    <property type="evidence" value="ECO:0007669"/>
    <property type="project" value="TreeGrafter"/>
</dbReference>
<evidence type="ECO:0000256" key="3">
    <source>
        <dbReference type="ARBA" id="ARBA00023163"/>
    </source>
</evidence>
<dbReference type="InterPro" id="IPR011991">
    <property type="entry name" value="ArsR-like_HTH"/>
</dbReference>
<dbReference type="GO" id="GO:0006355">
    <property type="term" value="P:regulation of DNA-templated transcription"/>
    <property type="evidence" value="ECO:0007669"/>
    <property type="project" value="UniProtKB-ARBA"/>
</dbReference>
<dbReference type="InterPro" id="IPR019888">
    <property type="entry name" value="Tscrpt_reg_AsnC-like"/>
</dbReference>
<organism evidence="5 7">
    <name type="scientific">Paracoccus saliphilus</name>
    <dbReference type="NCBI Taxonomy" id="405559"/>
    <lineage>
        <taxon>Bacteria</taxon>
        <taxon>Pseudomonadati</taxon>
        <taxon>Pseudomonadota</taxon>
        <taxon>Alphaproteobacteria</taxon>
        <taxon>Rhodobacterales</taxon>
        <taxon>Paracoccaceae</taxon>
        <taxon>Paracoccus</taxon>
    </lineage>
</organism>
<keyword evidence="3" id="KW-0804">Transcription</keyword>
<dbReference type="Proteomes" id="UP000186216">
    <property type="component" value="Unassembled WGS sequence"/>
</dbReference>
<keyword evidence="8" id="KW-1185">Reference proteome</keyword>
<dbReference type="InterPro" id="IPR036390">
    <property type="entry name" value="WH_DNA-bd_sf"/>
</dbReference>
<dbReference type="InterPro" id="IPR011008">
    <property type="entry name" value="Dimeric_a/b-barrel"/>
</dbReference>
<reference evidence="5 7" key="1">
    <citation type="submission" date="2017-01" db="EMBL/GenBank/DDBJ databases">
        <authorList>
            <person name="Varghese N."/>
            <person name="Submissions S."/>
        </authorList>
    </citation>
    <scope>NUCLEOTIDE SEQUENCE [LARGE SCALE GENOMIC DNA]</scope>
    <source>
        <strain evidence="5 7">DSM 18447</strain>
    </source>
</reference>
<dbReference type="SMART" id="SM00344">
    <property type="entry name" value="HTH_ASNC"/>
    <property type="match status" value="1"/>
</dbReference>
<sequence>MRKIVAESTKLDDFDLRILRLLRDHGRMPLQELSERVGLSPTPVARRVRNLEASGVITGYAALIDEAALGYPVSVFVSVKLDRQVDQALAQFEAAIETFPEVVDCWLMTGNRDYLLRVVTDGLKGFEGFLTSRLTRLACVSSLESSIPIRRVKTGICRQP</sequence>
<dbReference type="PRINTS" id="PR00033">
    <property type="entry name" value="HTHASNC"/>
</dbReference>
<dbReference type="AlphaFoldDB" id="A0AA45W859"/>
<dbReference type="InterPro" id="IPR019887">
    <property type="entry name" value="Tscrpt_reg_AsnC/Lrp_C"/>
</dbReference>
<dbReference type="PANTHER" id="PTHR30154">
    <property type="entry name" value="LEUCINE-RESPONSIVE REGULATORY PROTEIN"/>
    <property type="match status" value="1"/>
</dbReference>
<evidence type="ECO:0000256" key="2">
    <source>
        <dbReference type="ARBA" id="ARBA00023125"/>
    </source>
</evidence>
<dbReference type="EMBL" id="FTOU01000025">
    <property type="protein sequence ID" value="SIT14812.1"/>
    <property type="molecule type" value="Genomic_DNA"/>
</dbReference>
<keyword evidence="2" id="KW-0238">DNA-binding</keyword>
<dbReference type="Gene3D" id="1.10.10.10">
    <property type="entry name" value="Winged helix-like DNA-binding domain superfamily/Winged helix DNA-binding domain"/>
    <property type="match status" value="1"/>
</dbReference>
<proteinExistence type="predicted"/>
<evidence type="ECO:0000256" key="1">
    <source>
        <dbReference type="ARBA" id="ARBA00023015"/>
    </source>
</evidence>
<name>A0AA45W859_9RHOB</name>
<evidence type="ECO:0000313" key="5">
    <source>
        <dbReference type="EMBL" id="SIT14812.1"/>
    </source>
</evidence>
<geneLocation type="plasmid" evidence="6 8">
    <name>p242883</name>
</geneLocation>